<evidence type="ECO:0000256" key="11">
    <source>
        <dbReference type="ARBA" id="ARBA00023268"/>
    </source>
</evidence>
<dbReference type="EMBL" id="CP011391">
    <property type="protein sequence ID" value="AMK53631.1"/>
    <property type="molecule type" value="Genomic_DNA"/>
</dbReference>
<dbReference type="SUPFAM" id="SSF51735">
    <property type="entry name" value="NAD(P)-binding Rossmann-fold domains"/>
    <property type="match status" value="1"/>
</dbReference>
<evidence type="ECO:0000313" key="16">
    <source>
        <dbReference type="Proteomes" id="UP000069771"/>
    </source>
</evidence>
<organism evidence="15 16">
    <name type="scientific">Faecalibaculum rodentium</name>
    <dbReference type="NCBI Taxonomy" id="1702221"/>
    <lineage>
        <taxon>Bacteria</taxon>
        <taxon>Bacillati</taxon>
        <taxon>Bacillota</taxon>
        <taxon>Erysipelotrichia</taxon>
        <taxon>Erysipelotrichales</taxon>
        <taxon>Erysipelotrichaceae</taxon>
        <taxon>Faecalibaculum</taxon>
    </lineage>
</organism>
<dbReference type="GO" id="GO:0009086">
    <property type="term" value="P:methionine biosynthetic process"/>
    <property type="evidence" value="ECO:0007669"/>
    <property type="project" value="UniProtKB-KW"/>
</dbReference>
<evidence type="ECO:0000256" key="4">
    <source>
        <dbReference type="ARBA" id="ARBA00022605"/>
    </source>
</evidence>
<comment type="similarity">
    <text evidence="12">Belongs to the tetrahydrofolate dehydrogenase/cyclohydrolase family.</text>
</comment>
<feature type="domain" description="Tetrahydrofolate dehydrogenase/cyclohydrolase NAD(P)-binding" evidence="14">
    <location>
        <begin position="137"/>
        <end position="279"/>
    </location>
</feature>
<evidence type="ECO:0000313" key="15">
    <source>
        <dbReference type="EMBL" id="AMK53631.1"/>
    </source>
</evidence>
<dbReference type="Gene3D" id="3.40.50.10860">
    <property type="entry name" value="Leucine Dehydrogenase, chain A, domain 1"/>
    <property type="match status" value="1"/>
</dbReference>
<dbReference type="KEGG" id="fro:AALO17_04970"/>
<feature type="domain" description="Tetrahydrofolate dehydrogenase/cyclohydrolase catalytic" evidence="13">
    <location>
        <begin position="3"/>
        <end position="118"/>
    </location>
</feature>
<dbReference type="GO" id="GO:0005829">
    <property type="term" value="C:cytosol"/>
    <property type="evidence" value="ECO:0007669"/>
    <property type="project" value="TreeGrafter"/>
</dbReference>
<dbReference type="PROSITE" id="PS00766">
    <property type="entry name" value="THF_DHG_CYH_1"/>
    <property type="match status" value="1"/>
</dbReference>
<dbReference type="InterPro" id="IPR020867">
    <property type="entry name" value="THF_DH/CycHdrlase_CS"/>
</dbReference>
<dbReference type="STRING" id="1702221.AALO17_04970"/>
<dbReference type="PATRIC" id="fig|1702221.3.peg.476"/>
<evidence type="ECO:0000256" key="10">
    <source>
        <dbReference type="ARBA" id="ARBA00023167"/>
    </source>
</evidence>
<sequence length="284" mass="30181">MRIDGKALAAARREATAEAVQRRTEQGLPAPVLAVILVGEDPASQVYVRNKENACRKAGIEPRTWRLPADTAQTDLLDLIAQLNSDPAVHGILVQMPLPKHLDEQAVIDAIDPDKDVDGLHPVNAGRLASGLPGFVPCTPQGAIALLESAGLTDMTGLKAVVVGRSVLVGKPMAQLLLERNATVTICHSRTRDLASQVKDADIVVAAVGRPELIQGDWIKDGAYVIDVGINRVEGHLVGDVQTEEAEKHAAAITPVPGGCGPMTVQMLLENTLLAARRQEETAR</sequence>
<dbReference type="InterPro" id="IPR000672">
    <property type="entry name" value="THF_DH/CycHdrlase"/>
</dbReference>
<keyword evidence="3 12" id="KW-0554">One-carbon metabolism</keyword>
<accession>A0A140DSK4</accession>
<dbReference type="SUPFAM" id="SSF53223">
    <property type="entry name" value="Aminoacid dehydrogenase-like, N-terminal domain"/>
    <property type="match status" value="1"/>
</dbReference>
<dbReference type="EC" id="3.5.4.9" evidence="12"/>
<dbReference type="InterPro" id="IPR036291">
    <property type="entry name" value="NAD(P)-bd_dom_sf"/>
</dbReference>
<dbReference type="GO" id="GO:0035999">
    <property type="term" value="P:tetrahydrofolate interconversion"/>
    <property type="evidence" value="ECO:0007669"/>
    <property type="project" value="UniProtKB-UniRule"/>
</dbReference>
<dbReference type="Proteomes" id="UP000069771">
    <property type="component" value="Chromosome"/>
</dbReference>
<dbReference type="GO" id="GO:0000105">
    <property type="term" value="P:L-histidine biosynthetic process"/>
    <property type="evidence" value="ECO:0007669"/>
    <property type="project" value="UniProtKB-KW"/>
</dbReference>
<comment type="function">
    <text evidence="12">Catalyzes the oxidation of 5,10-methylenetetrahydrofolate to 5,10-methenyltetrahydrofolate and then the hydrolysis of 5,10-methenyltetrahydrofolate to 10-formyltetrahydrofolate.</text>
</comment>
<dbReference type="FunFam" id="3.40.50.720:FF:000006">
    <property type="entry name" value="Bifunctional protein FolD"/>
    <property type="match status" value="1"/>
</dbReference>
<evidence type="ECO:0000256" key="8">
    <source>
        <dbReference type="ARBA" id="ARBA00023002"/>
    </source>
</evidence>
<dbReference type="Gene3D" id="3.40.50.720">
    <property type="entry name" value="NAD(P)-binding Rossmann-like Domain"/>
    <property type="match status" value="1"/>
</dbReference>
<dbReference type="RefSeq" id="WP_067555015.1">
    <property type="nucleotide sequence ID" value="NZ_CP011391.1"/>
</dbReference>
<evidence type="ECO:0000256" key="3">
    <source>
        <dbReference type="ARBA" id="ARBA00022563"/>
    </source>
</evidence>
<keyword evidence="7 12" id="KW-0521">NADP</keyword>
<evidence type="ECO:0000256" key="6">
    <source>
        <dbReference type="ARBA" id="ARBA00022801"/>
    </source>
</evidence>
<dbReference type="OrthoDB" id="9803580at2"/>
<dbReference type="GO" id="GO:0006164">
    <property type="term" value="P:purine nucleotide biosynthetic process"/>
    <property type="evidence" value="ECO:0007669"/>
    <property type="project" value="UniProtKB-KW"/>
</dbReference>
<evidence type="ECO:0000256" key="7">
    <source>
        <dbReference type="ARBA" id="ARBA00022857"/>
    </source>
</evidence>
<comment type="subunit">
    <text evidence="2 12">Homodimer.</text>
</comment>
<dbReference type="CDD" id="cd01080">
    <property type="entry name" value="NAD_bind_m-THF_DH_Cyclohyd"/>
    <property type="match status" value="1"/>
</dbReference>
<protein>
    <recommendedName>
        <fullName evidence="12">Bifunctional protein FolD</fullName>
    </recommendedName>
    <domain>
        <recommendedName>
            <fullName evidence="12">Methylenetetrahydrofolate dehydrogenase</fullName>
            <ecNumber evidence="12">1.5.1.5</ecNumber>
        </recommendedName>
    </domain>
    <domain>
        <recommendedName>
            <fullName evidence="12">Methenyltetrahydrofolate cyclohydrolase</fullName>
            <ecNumber evidence="12">3.5.4.9</ecNumber>
        </recommendedName>
    </domain>
</protein>
<dbReference type="NCBIfam" id="NF008058">
    <property type="entry name" value="PRK10792.1"/>
    <property type="match status" value="1"/>
</dbReference>
<evidence type="ECO:0000256" key="5">
    <source>
        <dbReference type="ARBA" id="ARBA00022755"/>
    </source>
</evidence>
<keyword evidence="16" id="KW-1185">Reference proteome</keyword>
<dbReference type="EC" id="1.5.1.5" evidence="12"/>
<name>A0A140DSK4_9FIRM</name>
<dbReference type="GeneID" id="78477344"/>
<keyword evidence="9 12" id="KW-0368">Histidine biosynthesis</keyword>
<comment type="pathway">
    <text evidence="1 12">One-carbon metabolism; tetrahydrofolate interconversion.</text>
</comment>
<dbReference type="PRINTS" id="PR00085">
    <property type="entry name" value="THFDHDRGNASE"/>
</dbReference>
<dbReference type="FunFam" id="3.40.50.10860:FF:000005">
    <property type="entry name" value="C-1-tetrahydrofolate synthase, cytoplasmic, putative"/>
    <property type="match status" value="1"/>
</dbReference>
<keyword evidence="5 12" id="KW-0658">Purine biosynthesis</keyword>
<dbReference type="PANTHER" id="PTHR48099">
    <property type="entry name" value="C-1-TETRAHYDROFOLATE SYNTHASE, CYTOPLASMIC-RELATED"/>
    <property type="match status" value="1"/>
</dbReference>
<dbReference type="HAMAP" id="MF_01576">
    <property type="entry name" value="THF_DHG_CYH"/>
    <property type="match status" value="1"/>
</dbReference>
<evidence type="ECO:0000256" key="12">
    <source>
        <dbReference type="HAMAP-Rule" id="MF_01576"/>
    </source>
</evidence>
<keyword evidence="8 12" id="KW-0560">Oxidoreductase</keyword>
<keyword evidence="6 12" id="KW-0378">Hydrolase</keyword>
<dbReference type="NCBIfam" id="NF010783">
    <property type="entry name" value="PRK14186.1"/>
    <property type="match status" value="1"/>
</dbReference>
<feature type="binding site" evidence="12">
    <location>
        <begin position="164"/>
        <end position="166"/>
    </location>
    <ligand>
        <name>NADP(+)</name>
        <dbReference type="ChEBI" id="CHEBI:58349"/>
    </ligand>
</feature>
<dbReference type="Pfam" id="PF02882">
    <property type="entry name" value="THF_DHG_CYH_C"/>
    <property type="match status" value="1"/>
</dbReference>
<evidence type="ECO:0000256" key="2">
    <source>
        <dbReference type="ARBA" id="ARBA00011738"/>
    </source>
</evidence>
<dbReference type="InterPro" id="IPR046346">
    <property type="entry name" value="Aminoacid_DH-like_N_sf"/>
</dbReference>
<evidence type="ECO:0000256" key="1">
    <source>
        <dbReference type="ARBA" id="ARBA00004777"/>
    </source>
</evidence>
<dbReference type="GO" id="GO:0004477">
    <property type="term" value="F:methenyltetrahydrofolate cyclohydrolase activity"/>
    <property type="evidence" value="ECO:0007669"/>
    <property type="project" value="UniProtKB-UniRule"/>
</dbReference>
<dbReference type="GO" id="GO:0004488">
    <property type="term" value="F:methylenetetrahydrofolate dehydrogenase (NADP+) activity"/>
    <property type="evidence" value="ECO:0007669"/>
    <property type="project" value="UniProtKB-UniRule"/>
</dbReference>
<proteinExistence type="inferred from homology"/>
<reference evidence="15 16" key="1">
    <citation type="journal article" date="2016" name="Gut Pathog.">
        <title>Whole genome sequencing of "Faecalibaculum rodentium" ALO17, isolated from C57BL/6J laboratory mouse feces.</title>
        <authorList>
            <person name="Lim S."/>
            <person name="Chang D.H."/>
            <person name="Ahn S."/>
            <person name="Kim B.C."/>
        </authorList>
    </citation>
    <scope>NUCLEOTIDE SEQUENCE [LARGE SCALE GENOMIC DNA]</scope>
    <source>
        <strain evidence="15 16">Alo17</strain>
    </source>
</reference>
<keyword evidence="4 12" id="KW-0028">Amino-acid biosynthesis</keyword>
<keyword evidence="10 12" id="KW-0486">Methionine biosynthesis</keyword>
<gene>
    <name evidence="12" type="primary">folD</name>
    <name evidence="15" type="ORF">AALO17_04970</name>
</gene>
<dbReference type="UniPathway" id="UPA00193"/>
<feature type="binding site" evidence="12">
    <location>
        <position position="230"/>
    </location>
    <ligand>
        <name>NADP(+)</name>
        <dbReference type="ChEBI" id="CHEBI:58349"/>
    </ligand>
</feature>
<evidence type="ECO:0000259" key="13">
    <source>
        <dbReference type="Pfam" id="PF00763"/>
    </source>
</evidence>
<dbReference type="Pfam" id="PF00763">
    <property type="entry name" value="THF_DHG_CYH"/>
    <property type="match status" value="1"/>
</dbReference>
<dbReference type="PANTHER" id="PTHR48099:SF5">
    <property type="entry name" value="C-1-TETRAHYDROFOLATE SYNTHASE, CYTOPLASMIC"/>
    <property type="match status" value="1"/>
</dbReference>
<dbReference type="InterPro" id="IPR020630">
    <property type="entry name" value="THF_DH/CycHdrlase_cat_dom"/>
</dbReference>
<evidence type="ECO:0000259" key="14">
    <source>
        <dbReference type="Pfam" id="PF02882"/>
    </source>
</evidence>
<keyword evidence="11 12" id="KW-0511">Multifunctional enzyme</keyword>
<comment type="caution">
    <text evidence="12">Lacks conserved residue(s) required for the propagation of feature annotation.</text>
</comment>
<dbReference type="AlphaFoldDB" id="A0A140DSK4"/>
<evidence type="ECO:0000256" key="9">
    <source>
        <dbReference type="ARBA" id="ARBA00023102"/>
    </source>
</evidence>
<comment type="catalytic activity">
    <reaction evidence="12">
        <text>(6R)-5,10-methenyltetrahydrofolate + H2O = (6R)-10-formyltetrahydrofolate + H(+)</text>
        <dbReference type="Rhea" id="RHEA:23700"/>
        <dbReference type="ChEBI" id="CHEBI:15377"/>
        <dbReference type="ChEBI" id="CHEBI:15378"/>
        <dbReference type="ChEBI" id="CHEBI:57455"/>
        <dbReference type="ChEBI" id="CHEBI:195366"/>
        <dbReference type="EC" id="3.5.4.9"/>
    </reaction>
</comment>
<comment type="catalytic activity">
    <reaction evidence="12">
        <text>(6R)-5,10-methylene-5,6,7,8-tetrahydrofolate + NADP(+) = (6R)-5,10-methenyltetrahydrofolate + NADPH</text>
        <dbReference type="Rhea" id="RHEA:22812"/>
        <dbReference type="ChEBI" id="CHEBI:15636"/>
        <dbReference type="ChEBI" id="CHEBI:57455"/>
        <dbReference type="ChEBI" id="CHEBI:57783"/>
        <dbReference type="ChEBI" id="CHEBI:58349"/>
        <dbReference type="EC" id="1.5.1.5"/>
    </reaction>
</comment>
<dbReference type="NCBIfam" id="NF010785">
    <property type="entry name" value="PRK14188.1"/>
    <property type="match status" value="1"/>
</dbReference>
<dbReference type="InterPro" id="IPR020631">
    <property type="entry name" value="THF_DH/CycHdrlase_NAD-bd_dom"/>
</dbReference>